<reference evidence="1 2" key="1">
    <citation type="submission" date="2017-08" db="EMBL/GenBank/DDBJ databases">
        <title>Infants hospitalized years apart are colonized by the same room-sourced microbial strains.</title>
        <authorList>
            <person name="Brooks B."/>
            <person name="Olm M.R."/>
            <person name="Firek B.A."/>
            <person name="Baker R."/>
            <person name="Thomas B.C."/>
            <person name="Morowitz M.J."/>
            <person name="Banfield J.F."/>
        </authorList>
    </citation>
    <scope>NUCLEOTIDE SEQUENCE [LARGE SCALE GENOMIC DNA]</scope>
    <source>
        <strain evidence="1">S2_005_002_R2_29</strain>
    </source>
</reference>
<organism evidence="1 2">
    <name type="scientific">Micavibrio aeruginosavorus</name>
    <dbReference type="NCBI Taxonomy" id="349221"/>
    <lineage>
        <taxon>Bacteria</taxon>
        <taxon>Pseudomonadati</taxon>
        <taxon>Bdellovibrionota</taxon>
        <taxon>Bdellovibrionia</taxon>
        <taxon>Bdellovibrionales</taxon>
        <taxon>Pseudobdellovibrionaceae</taxon>
        <taxon>Micavibrio</taxon>
    </lineage>
</organism>
<protein>
    <submittedName>
        <fullName evidence="1">Uncharacterized protein</fullName>
    </submittedName>
</protein>
<evidence type="ECO:0000313" key="2">
    <source>
        <dbReference type="Proteomes" id="UP000249417"/>
    </source>
</evidence>
<comment type="caution">
    <text evidence="1">The sequence shown here is derived from an EMBL/GenBank/DDBJ whole genome shotgun (WGS) entry which is preliminary data.</text>
</comment>
<accession>A0A2W5QCC4</accession>
<name>A0A2W5QCC4_9BACT</name>
<evidence type="ECO:0000313" key="1">
    <source>
        <dbReference type="EMBL" id="PZQ49080.1"/>
    </source>
</evidence>
<dbReference type="AlphaFoldDB" id="A0A2W5QCC4"/>
<sequence>MADLSPIFARICGKEDQEKLKAIDLVAFDVIGTLVDHNGKLKRNVLSLYYAMAARDDVQLRIISSDPIDGREKLVLAGARHLTFEGGVRTKSIFYDGVEENKMNILVVDNEPHSVKAENAVIIDPTDPAVVVFLQTRAYRPGLHAA</sequence>
<gene>
    <name evidence="1" type="ORF">DI551_00055</name>
</gene>
<proteinExistence type="predicted"/>
<dbReference type="EMBL" id="QFQB01000001">
    <property type="protein sequence ID" value="PZQ49080.1"/>
    <property type="molecule type" value="Genomic_DNA"/>
</dbReference>
<dbReference type="Proteomes" id="UP000249417">
    <property type="component" value="Unassembled WGS sequence"/>
</dbReference>